<reference evidence="2" key="1">
    <citation type="journal article" date="2014" name="BMC Genomics">
        <title>Genome characteristics reveal the impact of lichenization on lichen-forming fungus Endocarpon pusillum Hedwig (Verrucariales, Ascomycota).</title>
        <authorList>
            <person name="Wang Y.-Y."/>
            <person name="Liu B."/>
            <person name="Zhang X.-Y."/>
            <person name="Zhou Q.-M."/>
            <person name="Zhang T."/>
            <person name="Li H."/>
            <person name="Yu Y.-F."/>
            <person name="Zhang X.-L."/>
            <person name="Hao X.-Y."/>
            <person name="Wang M."/>
            <person name="Wang L."/>
            <person name="Wei J.-C."/>
        </authorList>
    </citation>
    <scope>NUCLEOTIDE SEQUENCE [LARGE SCALE GENOMIC DNA]</scope>
    <source>
        <strain evidence="2">Z07020 / HMAS-L-300199</strain>
    </source>
</reference>
<dbReference type="OrthoDB" id="5986190at2759"/>
<dbReference type="InterPro" id="IPR027417">
    <property type="entry name" value="P-loop_NTPase"/>
</dbReference>
<dbReference type="HOGENOM" id="CLU_000288_125_3_1"/>
<dbReference type="Proteomes" id="UP000019373">
    <property type="component" value="Unassembled WGS sequence"/>
</dbReference>
<dbReference type="InterPro" id="IPR053137">
    <property type="entry name" value="NLR-like"/>
</dbReference>
<dbReference type="EMBL" id="KE721111">
    <property type="protein sequence ID" value="ERF72190.1"/>
    <property type="molecule type" value="Genomic_DNA"/>
</dbReference>
<evidence type="ECO:0000313" key="2">
    <source>
        <dbReference type="Proteomes" id="UP000019373"/>
    </source>
</evidence>
<keyword evidence="2" id="KW-1185">Reference proteome</keyword>
<accession>U1HP92</accession>
<dbReference type="Gene3D" id="3.40.50.300">
    <property type="entry name" value="P-loop containing nucleotide triphosphate hydrolases"/>
    <property type="match status" value="1"/>
</dbReference>
<protein>
    <recommendedName>
        <fullName evidence="3">Nucleoside phosphorylase domain-containing protein</fullName>
    </recommendedName>
</protein>
<evidence type="ECO:0008006" key="3">
    <source>
        <dbReference type="Google" id="ProtNLM"/>
    </source>
</evidence>
<dbReference type="RefSeq" id="XP_007802035.1">
    <property type="nucleotide sequence ID" value="XM_007803844.1"/>
</dbReference>
<gene>
    <name evidence="1" type="ORF">EPUS_02077</name>
</gene>
<evidence type="ECO:0000313" key="1">
    <source>
        <dbReference type="EMBL" id="ERF72190.1"/>
    </source>
</evidence>
<dbReference type="Gene3D" id="3.40.50.1580">
    <property type="entry name" value="Nucleoside phosphorylase domain"/>
    <property type="match status" value="1"/>
</dbReference>
<dbReference type="SUPFAM" id="SSF52540">
    <property type="entry name" value="P-loop containing nucleoside triphosphate hydrolases"/>
    <property type="match status" value="1"/>
</dbReference>
<organism evidence="1 2">
    <name type="scientific">Endocarpon pusillum (strain Z07020 / HMAS-L-300199)</name>
    <name type="common">Lichen-forming fungus</name>
    <dbReference type="NCBI Taxonomy" id="1263415"/>
    <lineage>
        <taxon>Eukaryota</taxon>
        <taxon>Fungi</taxon>
        <taxon>Dikarya</taxon>
        <taxon>Ascomycota</taxon>
        <taxon>Pezizomycotina</taxon>
        <taxon>Eurotiomycetes</taxon>
        <taxon>Chaetothyriomycetidae</taxon>
        <taxon>Verrucariales</taxon>
        <taxon>Verrucariaceae</taxon>
        <taxon>Endocarpon</taxon>
    </lineage>
</organism>
<dbReference type="GeneID" id="19237131"/>
<name>U1HP92_ENDPU</name>
<dbReference type="AlphaFoldDB" id="U1HP92"/>
<dbReference type="PANTHER" id="PTHR46082">
    <property type="entry name" value="ATP/GTP-BINDING PROTEIN-RELATED"/>
    <property type="match status" value="1"/>
</dbReference>
<sequence length="716" mass="80296">MDDTPRSIPREDYTVGWICALPTESIAAQAMLDERHEALPNLQHDDNTYTLGRIAKHNVAIACLPKNQIGTTSAATVATTMRISFPSIRFGLMVGIGGGVPSKKNDIRLGDIVISTPTGTKTGVVQYDFGKTEKAGEFRRTGALGKPPAELLGAVAHLETKYGLEQQLSEHISNGFRKWFPNWATRYAYQGAGCDRLFEAGDNHLESDDENCQQCSGYKVVDRLPRGDSLPIVHYGNIASGNQVMKHGLSRDRLSKQEDIICFEMEAAGLMDNFQCLVIRGICDYADSHKNKRWQPYAAATAAAYAREILLTVAPKVVQGMAPIWNNRHWLVPRPVNPFFTGQKTLLKMLRETICDNLHQEVHHKQRRFVIIGIGGAGKSEVCLKFAEANRDRFWAIFWVDASSEASLERNFIDIAIECGLQERSLNAGKRWLENTEHTWLLIVDNADDRKIDYSKYLPSGNRGNILMTTRNPECSIHCTVGQELLEKLDVDDAEKLLLKASGIDESQWDVRKPAAANIVQLLGRHALAITQAGAFVRKGLCTLEEYPHEFQHQRQRLLRFCPDQSRSTYGGVYTTFEVSAQVLEKSSDPQAIDALELLRILAFVHFDRVPILIFRKAWTYAQTIPSNEENGLQEDVTFLSHWHVSRLPGFMRSLNSGELDIISLREAVRTLASFSIISINETDDISMHPLVHAWAKDRLDQSDQTMACMSSEVSI</sequence>
<dbReference type="eggNOG" id="KOG1840">
    <property type="taxonomic scope" value="Eukaryota"/>
</dbReference>
<dbReference type="SUPFAM" id="SSF53167">
    <property type="entry name" value="Purine and uridine phosphorylases"/>
    <property type="match status" value="1"/>
</dbReference>
<dbReference type="InterPro" id="IPR035994">
    <property type="entry name" value="Nucleoside_phosphorylase_sf"/>
</dbReference>
<dbReference type="OMA" id="NIRICLM"/>
<dbReference type="GO" id="GO:0003824">
    <property type="term" value="F:catalytic activity"/>
    <property type="evidence" value="ECO:0007669"/>
    <property type="project" value="InterPro"/>
</dbReference>
<dbReference type="PANTHER" id="PTHR46082:SF11">
    <property type="entry name" value="AAA+ ATPASE DOMAIN-CONTAINING PROTEIN-RELATED"/>
    <property type="match status" value="1"/>
</dbReference>
<dbReference type="GO" id="GO:0009116">
    <property type="term" value="P:nucleoside metabolic process"/>
    <property type="evidence" value="ECO:0007669"/>
    <property type="project" value="InterPro"/>
</dbReference>
<proteinExistence type="predicted"/>